<dbReference type="Proteomes" id="UP000036406">
    <property type="component" value="Chromosome"/>
</dbReference>
<evidence type="ECO:0000313" key="1">
    <source>
        <dbReference type="EMBL" id="AKO51875.1"/>
    </source>
</evidence>
<accession>A0A0H4I2J9</accession>
<dbReference type="PATRIC" id="fig|330734.3.peg.1084"/>
<dbReference type="EMBL" id="CP011494">
    <property type="protein sequence ID" value="AKO51875.1"/>
    <property type="molecule type" value="Genomic_DNA"/>
</dbReference>
<evidence type="ECO:0000313" key="2">
    <source>
        <dbReference type="Proteomes" id="UP000036406"/>
    </source>
</evidence>
<dbReference type="KEGG" id="mpq:ABA45_05120"/>
<reference evidence="1 2" key="1">
    <citation type="submission" date="2015-05" db="EMBL/GenBank/DDBJ databases">
        <title>Complete genome of Marinobacter psychrophilus strain 20041T isolated from sea-ice of the Canadian Basin.</title>
        <authorList>
            <person name="Song L."/>
            <person name="Ren L."/>
            <person name="Yu Y."/>
            <person name="Wang X."/>
        </authorList>
    </citation>
    <scope>NUCLEOTIDE SEQUENCE [LARGE SCALE GENOMIC DNA]</scope>
    <source>
        <strain evidence="1 2">20041</strain>
    </source>
</reference>
<name>A0A0H4I2J9_9GAMM</name>
<proteinExistence type="predicted"/>
<gene>
    <name evidence="1" type="ORF">ABA45_05120</name>
</gene>
<sequence length="158" mass="17315">MAAAWHSHLAGKLALAQTLLRLAVNSNQPLQQEACKQGVIELMLRSRRLLLYTLAECYQQRKGQPQNIDQLGKLIGADAPEVQQLLALQANADSWWNHLEQLGDAQNRPPAAKKTISNDNIIAVTAAVGADRSLSSVQASLNAIKQFSADVEARHSEW</sequence>
<protein>
    <submittedName>
        <fullName evidence="1">Uncharacterized protein</fullName>
    </submittedName>
</protein>
<keyword evidence="2" id="KW-1185">Reference proteome</keyword>
<organism evidence="1 2">
    <name type="scientific">Marinobacter psychrophilus</name>
    <dbReference type="NCBI Taxonomy" id="330734"/>
    <lineage>
        <taxon>Bacteria</taxon>
        <taxon>Pseudomonadati</taxon>
        <taxon>Pseudomonadota</taxon>
        <taxon>Gammaproteobacteria</taxon>
        <taxon>Pseudomonadales</taxon>
        <taxon>Marinobacteraceae</taxon>
        <taxon>Marinobacter</taxon>
    </lineage>
</organism>
<dbReference type="RefSeq" id="WP_048384580.1">
    <property type="nucleotide sequence ID" value="NZ_CP011494.1"/>
</dbReference>
<dbReference type="AlphaFoldDB" id="A0A0H4I2J9"/>